<keyword evidence="2" id="KW-1185">Reference proteome</keyword>
<name>A0ABW0TF82_9BACL</name>
<proteinExistence type="predicted"/>
<accession>A0ABW0TF82</accession>
<dbReference type="Proteomes" id="UP001596109">
    <property type="component" value="Unassembled WGS sequence"/>
</dbReference>
<comment type="caution">
    <text evidence="1">The sequence shown here is derived from an EMBL/GenBank/DDBJ whole genome shotgun (WGS) entry which is preliminary data.</text>
</comment>
<dbReference type="PROSITE" id="PS51257">
    <property type="entry name" value="PROKAR_LIPOPROTEIN"/>
    <property type="match status" value="1"/>
</dbReference>
<dbReference type="EMBL" id="JBHSNO010000003">
    <property type="protein sequence ID" value="MFC5588019.1"/>
    <property type="molecule type" value="Genomic_DNA"/>
</dbReference>
<sequence>MRKVFLLFIALFLLAGCDGHPEEEIYQGRDLTIGVIGSIPSIKEENVDFKKITLEDMEKRQKLDAILIMKECLTEADQEQYVAVYHALTIPVFFMESTKAHVPFTNEGVDYASFPDVDSSGYATGFLRTEADEGFNERTWRYYLKNDQESKSNIQIVYTQIFNTIESVDSK</sequence>
<evidence type="ECO:0000313" key="1">
    <source>
        <dbReference type="EMBL" id="MFC5588019.1"/>
    </source>
</evidence>
<evidence type="ECO:0008006" key="3">
    <source>
        <dbReference type="Google" id="ProtNLM"/>
    </source>
</evidence>
<evidence type="ECO:0000313" key="2">
    <source>
        <dbReference type="Proteomes" id="UP001596109"/>
    </source>
</evidence>
<dbReference type="RefSeq" id="WP_381430948.1">
    <property type="nucleotide sequence ID" value="NZ_JBHSNO010000003.1"/>
</dbReference>
<organism evidence="1 2">
    <name type="scientific">Sporosarcina soli</name>
    <dbReference type="NCBI Taxonomy" id="334736"/>
    <lineage>
        <taxon>Bacteria</taxon>
        <taxon>Bacillati</taxon>
        <taxon>Bacillota</taxon>
        <taxon>Bacilli</taxon>
        <taxon>Bacillales</taxon>
        <taxon>Caryophanaceae</taxon>
        <taxon>Sporosarcina</taxon>
    </lineage>
</organism>
<protein>
    <recommendedName>
        <fullName evidence="3">Lipoprotein</fullName>
    </recommendedName>
</protein>
<reference evidence="2" key="1">
    <citation type="journal article" date="2019" name="Int. J. Syst. Evol. Microbiol.">
        <title>The Global Catalogue of Microorganisms (GCM) 10K type strain sequencing project: providing services to taxonomists for standard genome sequencing and annotation.</title>
        <authorList>
            <consortium name="The Broad Institute Genomics Platform"/>
            <consortium name="The Broad Institute Genome Sequencing Center for Infectious Disease"/>
            <person name="Wu L."/>
            <person name="Ma J."/>
        </authorList>
    </citation>
    <scope>NUCLEOTIDE SEQUENCE [LARGE SCALE GENOMIC DNA]</scope>
    <source>
        <strain evidence="2">CGMCC 4.1434</strain>
    </source>
</reference>
<gene>
    <name evidence="1" type="ORF">ACFPRA_03820</name>
</gene>